<dbReference type="Pfam" id="PF07926">
    <property type="entry name" value="TPR_MLP1_2"/>
    <property type="match status" value="1"/>
</dbReference>
<protein>
    <recommendedName>
        <fullName evidence="3">Nucleoprotein TPR</fullName>
    </recommendedName>
</protein>
<feature type="compositionally biased region" description="Low complexity" evidence="7">
    <location>
        <begin position="2453"/>
        <end position="2474"/>
    </location>
</feature>
<feature type="coiled-coil region" evidence="6">
    <location>
        <begin position="823"/>
        <end position="850"/>
    </location>
</feature>
<feature type="region of interest" description="Disordered" evidence="7">
    <location>
        <begin position="2012"/>
        <end position="2200"/>
    </location>
</feature>
<organism evidence="11 12">
    <name type="scientific">Mytilus edulis</name>
    <name type="common">Blue mussel</name>
    <dbReference type="NCBI Taxonomy" id="6550"/>
    <lineage>
        <taxon>Eukaryota</taxon>
        <taxon>Metazoa</taxon>
        <taxon>Spiralia</taxon>
        <taxon>Lophotrochozoa</taxon>
        <taxon>Mollusca</taxon>
        <taxon>Bivalvia</taxon>
        <taxon>Autobranchia</taxon>
        <taxon>Pteriomorphia</taxon>
        <taxon>Mytilida</taxon>
        <taxon>Mytiloidea</taxon>
        <taxon>Mytilidae</taxon>
        <taxon>Mytilinae</taxon>
        <taxon>Mytilus</taxon>
    </lineage>
</organism>
<feature type="compositionally biased region" description="Basic and acidic residues" evidence="7">
    <location>
        <begin position="1611"/>
        <end position="1668"/>
    </location>
</feature>
<evidence type="ECO:0000259" key="10">
    <source>
        <dbReference type="Pfam" id="PF25785"/>
    </source>
</evidence>
<dbReference type="Proteomes" id="UP000683360">
    <property type="component" value="Unassembled WGS sequence"/>
</dbReference>
<feature type="compositionally biased region" description="Basic residues" evidence="7">
    <location>
        <begin position="2031"/>
        <end position="2041"/>
    </location>
</feature>
<feature type="compositionally biased region" description="Polar residues" evidence="7">
    <location>
        <begin position="631"/>
        <end position="653"/>
    </location>
</feature>
<keyword evidence="5" id="KW-0539">Nucleus</keyword>
<comment type="similarity">
    <text evidence="2">Belongs to the TPR family.</text>
</comment>
<feature type="coiled-coil region" evidence="6">
    <location>
        <begin position="1047"/>
        <end position="1169"/>
    </location>
</feature>
<feature type="coiled-coil region" evidence="6">
    <location>
        <begin position="1251"/>
        <end position="1278"/>
    </location>
</feature>
<keyword evidence="12" id="KW-1185">Reference proteome</keyword>
<dbReference type="InterPro" id="IPR057974">
    <property type="entry name" value="NUA/TPR/MLP1-2-like_dom"/>
</dbReference>
<feature type="region of interest" description="Disordered" evidence="7">
    <location>
        <begin position="1872"/>
        <end position="1998"/>
    </location>
</feature>
<feature type="coiled-coil region" evidence="6">
    <location>
        <begin position="890"/>
        <end position="924"/>
    </location>
</feature>
<comment type="subcellular location">
    <subcellularLocation>
        <location evidence="1">Nucleus</location>
    </subcellularLocation>
</comment>
<reference evidence="11" key="1">
    <citation type="submission" date="2021-03" db="EMBL/GenBank/DDBJ databases">
        <authorList>
            <person name="Bekaert M."/>
        </authorList>
    </citation>
    <scope>NUCLEOTIDE SEQUENCE</scope>
</reference>
<feature type="compositionally biased region" description="Low complexity" evidence="7">
    <location>
        <begin position="2337"/>
        <end position="2347"/>
    </location>
</feature>
<evidence type="ECO:0000313" key="11">
    <source>
        <dbReference type="EMBL" id="CAG2226679.1"/>
    </source>
</evidence>
<dbReference type="PANTHER" id="PTHR18898">
    <property type="entry name" value="NUCLEOPROTEIN TPR-RELATED"/>
    <property type="match status" value="1"/>
</dbReference>
<dbReference type="GO" id="GO:0006406">
    <property type="term" value="P:mRNA export from nucleus"/>
    <property type="evidence" value="ECO:0007669"/>
    <property type="project" value="TreeGrafter"/>
</dbReference>
<keyword evidence="4 6" id="KW-0175">Coiled coil</keyword>
<feature type="coiled-coil region" evidence="6">
    <location>
        <begin position="980"/>
        <end position="1021"/>
    </location>
</feature>
<gene>
    <name evidence="11" type="ORF">MEDL_39742</name>
</gene>
<name>A0A8S3T597_MYTED</name>
<sequence length="2490" mass="284408">MAGDKAVLNFLDVSEQESIPLSIKTKLEEVYNKYQDENDDLKVKYERLRVNSEQQYFDVEKQLVSSNNKLESETSTNAELKDTLAQLEQKYKEVSEKFTELGDTQEGSLTSQLQLTRSNEQLEAEKRDLTVLLEKKNKELDRLNDEWKDFTEKLSKANTAKFEAQAKLSDIQSSMVTIEFQSKRLQQENEQMKGQIDWLNKELGEKTKELMNNRKEQSSKLIDIQTQLEEKTEELRQLTGSMETLRKTNSDQAQRIDKLIQKSKDVCDSQIQSEEQFRQELEAKSKLSELYRTSAEEAEEKIKELSRAVDELQKLLRDSANDHTNMEKEKDNEIEKLNKEVEDRESGIRLLKQELVNANDLIDAARKKNATDQQVDSMFPSAAATSKYLKSGMTLTQIYNAFVNVSDELMLEKEENKRLQQYLDDILHEIEEKAPVLKKQKEDYVQALQNIDQLTKQLDSSLLENQNLRSEADESIRKFNHMQRENHKYQQQMLDLSHQVQFLVKEIEEVKTGRIVRSDDDNVSSSEISSSCEAISSKLVTFRDIEDLQRQNQRLIAVIRELSEKKEEEEKLATESKTKELKDQLYIAHNELKELKMARDRQQEMVEAIVNQRDMYKVLAQESAGTLPHSFMTTPKPSRSVSANLQSPVTSMRSPGLDKTMEETKVALKQMTEDFSTYKKERSENERMLNEQIDKTRQNQADTRVQNAKLASQLDFQAERYKVLLSNNEGYKKEIASLREKVQKYSTSVAKHEQTVNTLRQANHEFLSHCKYRKTIPVTGSATINVNTCFLELSDNNNILNPSHDFMINLTEAHTFISYLADAMSSQENLARAQAQAQNFKMEKELLKSSEGRLLQEIESHRRERQSQSMLMANLEAIKNNLERSEFDTKTRYSNKIESLEMEVNTLKRKLKAEEDEHRALNTLWRYLNFLYLPINQTQIYGHLLLFFLSFLPFIMSNHNSRLLLQTFINKQTKSLRSQLEQTLKEQESYKTKCTALEKEKQQLKQQTVELEYKLKTAEQTLANRGTVAGMPTIPSLESSTADQETIKDLRLTIEQSNQEIKNLQDQLQHIREQKQQYMSISEGLQKTVAEHTDVAKEFEQSRQQIMEEMQRAKQLAERLQKEKQQLMNENIRLSEDSHTQNADIRKKLDETQIELQEAVERREVAICNEMVAVEESSVQSKLAAETQDKYQRELILHAADVETLTVVKRQLEEFNTRLATERDIRIQAERKLEEHLSSSSEREGLMKVEIERIEQRNRELTNQNKLLHEQMEKMSKEMLSVQAAVTRRESLNTSFGEETSKSSEQLLEVIKFLRKEKDIAESRLDVVQAETARIKQRNELLHREIEDINKVLAEEREQSQASLQTAAKHAELMKKVENLNLLTDSNKLLREEKDKLQQEMETLEAKVNKLERDINPMMQTIRDKQVTIDTLAAEKNALKTEVDRWKARTSHLIEQSNKSDPEEKKRLIQERENLKKELSGMTEENHRQKAEISRTNQSSQNMQTELAKSNQNVINAQQEITSLKTEIENLKKKLQTTEQDLQTKTNEDDTKQKTIVQLKKIGRKYKEQTEIISKEMEDLKQKLASQEEQQPSAAALEQATSSFREQLTNTEKERDELKVKVEQNENESKQIREQEMKIREKVQEELDKLKTDHAKVKEEKDDHEKKVNQSKQVLLTARKKIGSQNEEIQNQNAELEKLRQKIKSEEESSNVTEGRLKSHYESRITSLEKELSELKESAVAASQVPDLKTNIDRLEKEKSDLQNNITEQKSKIVELQNKIQQLQKPPKAVAPKTQVARPSPTVAVEGTSPQTPPPKTTAPIRPIASPVARAHPTPSQTQANMKATASIRPMPSPLSVAITTPTATVMPTTVSHQEPQEDGVPAAQISPVTTTTRPTQQVQRVIPQQELSDQSLPDSESSQPETVVVEPQQSTVQQTTVVTPMTQTAVATTGTQPTIQPSTSTGTSREGATKRTREDRRNLKLKVKGDTTSGSSGDTQYSGHRIIRQITGTVTRLPKCRGRNTNRGADTNKSVRRRQLRRQNRTTLTFTEEDIAGSQQQSDNVDTANVEEEEADDEDGIIILDEDNEESGEEEYGDENEGDDEDEVEEEEVDIYEDMDEYHDAQEGDEPIQEDEYQGQDGDMEEEEGYSVEQEDDMQDDQRGDEEEEEDDDDAVVVIESDEEDSRMEAQEVENQPTTQANTVSVQPVMLQQQAQPIERQTSVTRAQLTPFIIGSQGYEDGEDGIVPSTPTLYIPMRGDGFAEAISSPMVQQRFTFGLSSSESHSDLAQLESQRACGMDDTRMDLSQLQEGSGRSVPSTPLRTTAPVSISESALAAAAAASQAATESTQGTEESHSTQDVPGLLEEQTEPDSTDTGDNAQGVDDTDGQPGTSADSGEQDGASRDDSSDRSDEKPKIQPIVWEAGAAIRTQTGHTGPSFRSRPPRRGQPPYQGHNQQRGRGQFSQRGRSPVPRSTRGGTRGSRGGMFRSPNMY</sequence>
<feature type="region of interest" description="Disordered" evidence="7">
    <location>
        <begin position="1784"/>
        <end position="1844"/>
    </location>
</feature>
<feature type="coiled-coil region" evidence="6">
    <location>
        <begin position="24"/>
        <end position="262"/>
    </location>
</feature>
<feature type="domain" description="Nucleoprotein TPR/MPL1" evidence="9">
    <location>
        <begin position="173"/>
        <end position="251"/>
    </location>
</feature>
<feature type="region of interest" description="Disordered" evidence="7">
    <location>
        <begin position="1481"/>
        <end position="1500"/>
    </location>
</feature>
<dbReference type="InterPro" id="IPR012929">
    <property type="entry name" value="Nucleoprot-TPR/MLP1-2_dom"/>
</dbReference>
<evidence type="ECO:0000256" key="2">
    <source>
        <dbReference type="ARBA" id="ARBA00005274"/>
    </source>
</evidence>
<feature type="coiled-coil region" evidence="6">
    <location>
        <begin position="288"/>
        <end position="368"/>
    </location>
</feature>
<feature type="compositionally biased region" description="Basic and acidic residues" evidence="7">
    <location>
        <begin position="1968"/>
        <end position="1979"/>
    </location>
</feature>
<dbReference type="InterPro" id="IPR057577">
    <property type="entry name" value="Nucleoprot-TPR/MLP1_dom"/>
</dbReference>
<feature type="coiled-coil region" evidence="6">
    <location>
        <begin position="545"/>
        <end position="612"/>
    </location>
</feature>
<evidence type="ECO:0000259" key="9">
    <source>
        <dbReference type="Pfam" id="PF25481"/>
    </source>
</evidence>
<feature type="compositionally biased region" description="Polar residues" evidence="7">
    <location>
        <begin position="2190"/>
        <end position="2200"/>
    </location>
</feature>
<feature type="region of interest" description="Disordered" evidence="7">
    <location>
        <begin position="2337"/>
        <end position="2490"/>
    </location>
</feature>
<comment type="caution">
    <text evidence="11">The sequence shown here is derived from an EMBL/GenBank/DDBJ whole genome shotgun (WGS) entry which is preliminary data.</text>
</comment>
<dbReference type="Pfam" id="PF25785">
    <property type="entry name" value="TPR"/>
    <property type="match status" value="1"/>
</dbReference>
<dbReference type="GO" id="GO:0034399">
    <property type="term" value="C:nuclear periphery"/>
    <property type="evidence" value="ECO:0007669"/>
    <property type="project" value="UniProtKB-ARBA"/>
</dbReference>
<proteinExistence type="inferred from homology"/>
<feature type="region of interest" description="Disordered" evidence="7">
    <location>
        <begin position="628"/>
        <end position="656"/>
    </location>
</feature>
<feature type="coiled-coil region" evidence="6">
    <location>
        <begin position="437"/>
        <end position="485"/>
    </location>
</feature>
<feature type="compositionally biased region" description="Acidic residues" evidence="7">
    <location>
        <begin position="2066"/>
        <end position="2183"/>
    </location>
</feature>
<accession>A0A8S3T597</accession>
<feature type="compositionally biased region" description="Basic and acidic residues" evidence="7">
    <location>
        <begin position="2398"/>
        <end position="2413"/>
    </location>
</feature>
<dbReference type="GO" id="GO:0005643">
    <property type="term" value="C:nuclear pore"/>
    <property type="evidence" value="ECO:0007669"/>
    <property type="project" value="TreeGrafter"/>
</dbReference>
<evidence type="ECO:0000256" key="5">
    <source>
        <dbReference type="ARBA" id="ARBA00023242"/>
    </source>
</evidence>
<evidence type="ECO:0000256" key="1">
    <source>
        <dbReference type="ARBA" id="ARBA00004123"/>
    </source>
</evidence>
<evidence type="ECO:0000256" key="7">
    <source>
        <dbReference type="SAM" id="MobiDB-lite"/>
    </source>
</evidence>
<dbReference type="GO" id="GO:0017056">
    <property type="term" value="F:structural constituent of nuclear pore"/>
    <property type="evidence" value="ECO:0007669"/>
    <property type="project" value="TreeGrafter"/>
</dbReference>
<evidence type="ECO:0000256" key="4">
    <source>
        <dbReference type="ARBA" id="ARBA00023054"/>
    </source>
</evidence>
<feature type="compositionally biased region" description="Polar residues" evidence="7">
    <location>
        <begin position="1956"/>
        <end position="1967"/>
    </location>
</feature>
<feature type="domain" description="Nucleoprotein TPR/MLP1-2" evidence="8">
    <location>
        <begin position="1148"/>
        <end position="1275"/>
    </location>
</feature>
<evidence type="ECO:0000259" key="8">
    <source>
        <dbReference type="Pfam" id="PF07926"/>
    </source>
</evidence>
<feature type="compositionally biased region" description="Basic and acidic residues" evidence="7">
    <location>
        <begin position="1481"/>
        <end position="1493"/>
    </location>
</feature>
<feature type="compositionally biased region" description="Polar residues" evidence="7">
    <location>
        <begin position="1987"/>
        <end position="1998"/>
    </location>
</feature>
<feature type="domain" description="NUA/TPR/MLP1-2-like" evidence="10">
    <location>
        <begin position="471"/>
        <end position="571"/>
    </location>
</feature>
<feature type="coiled-coil region" evidence="6">
    <location>
        <begin position="721"/>
        <end position="755"/>
    </location>
</feature>
<feature type="compositionally biased region" description="Low complexity" evidence="7">
    <location>
        <begin position="1923"/>
        <end position="1955"/>
    </location>
</feature>
<dbReference type="EMBL" id="CAJPWZ010001922">
    <property type="protein sequence ID" value="CAG2226679.1"/>
    <property type="molecule type" value="Genomic_DNA"/>
</dbReference>
<evidence type="ECO:0000256" key="6">
    <source>
        <dbReference type="SAM" id="Coils"/>
    </source>
</evidence>
<dbReference type="Pfam" id="PF25481">
    <property type="entry name" value="Nucleoprot-TPR"/>
    <property type="match status" value="1"/>
</dbReference>
<feature type="compositionally biased region" description="Polar residues" evidence="7">
    <location>
        <begin position="1834"/>
        <end position="1844"/>
    </location>
</feature>
<dbReference type="GO" id="GO:0006606">
    <property type="term" value="P:protein import into nucleus"/>
    <property type="evidence" value="ECO:0007669"/>
    <property type="project" value="InterPro"/>
</dbReference>
<dbReference type="OrthoDB" id="343070at2759"/>
<dbReference type="GO" id="GO:1901673">
    <property type="term" value="P:regulation of mitotic spindle assembly"/>
    <property type="evidence" value="ECO:0007669"/>
    <property type="project" value="TreeGrafter"/>
</dbReference>
<evidence type="ECO:0000313" key="12">
    <source>
        <dbReference type="Proteomes" id="UP000683360"/>
    </source>
</evidence>
<feature type="region of interest" description="Disordered" evidence="7">
    <location>
        <begin position="1609"/>
        <end position="1673"/>
    </location>
</feature>
<evidence type="ECO:0000256" key="3">
    <source>
        <dbReference type="ARBA" id="ARBA00019789"/>
    </source>
</evidence>
<dbReference type="PANTHER" id="PTHR18898:SF2">
    <property type="entry name" value="NUCLEOPROTEIN TPR"/>
    <property type="match status" value="1"/>
</dbReference>
<feature type="compositionally biased region" description="Polar residues" evidence="7">
    <location>
        <begin position="1906"/>
        <end position="1922"/>
    </location>
</feature>
<feature type="compositionally biased region" description="Low complexity" evidence="7">
    <location>
        <begin position="1888"/>
        <end position="1902"/>
    </location>
</feature>